<accession>A0A5J4UE57</accession>
<feature type="domain" description="NrS-1 polymerase-like helicase" evidence="2">
    <location>
        <begin position="643"/>
        <end position="729"/>
    </location>
</feature>
<dbReference type="SUPFAM" id="SSF52540">
    <property type="entry name" value="P-loop containing nucleoside triphosphate hydrolases"/>
    <property type="match status" value="1"/>
</dbReference>
<name>A0A5J4UE57_9EUKA</name>
<dbReference type="Gene3D" id="3.40.50.300">
    <property type="entry name" value="P-loop containing nucleotide triphosphate hydrolases"/>
    <property type="match status" value="1"/>
</dbReference>
<feature type="coiled-coil region" evidence="1">
    <location>
        <begin position="32"/>
        <end position="60"/>
    </location>
</feature>
<gene>
    <name evidence="3" type="ORF">EZS28_035595</name>
</gene>
<reference evidence="3 4" key="1">
    <citation type="submission" date="2019-03" db="EMBL/GenBank/DDBJ databases">
        <title>Single cell metagenomics reveals metabolic interactions within the superorganism composed of flagellate Streblomastix strix and complex community of Bacteroidetes bacteria on its surface.</title>
        <authorList>
            <person name="Treitli S.C."/>
            <person name="Kolisko M."/>
            <person name="Husnik F."/>
            <person name="Keeling P."/>
            <person name="Hampl V."/>
        </authorList>
    </citation>
    <scope>NUCLEOTIDE SEQUENCE [LARGE SCALE GENOMIC DNA]</scope>
    <source>
        <strain evidence="3">ST1C</strain>
    </source>
</reference>
<dbReference type="Pfam" id="PF19263">
    <property type="entry name" value="DUF5906"/>
    <property type="match status" value="1"/>
</dbReference>
<feature type="non-terminal residue" evidence="3">
    <location>
        <position position="732"/>
    </location>
</feature>
<dbReference type="InterPro" id="IPR027417">
    <property type="entry name" value="P-loop_NTPase"/>
</dbReference>
<dbReference type="AlphaFoldDB" id="A0A5J4UE57"/>
<dbReference type="EMBL" id="SNRW01016905">
    <property type="protein sequence ID" value="KAA6368878.1"/>
    <property type="molecule type" value="Genomic_DNA"/>
</dbReference>
<protein>
    <recommendedName>
        <fullName evidence="2">NrS-1 polymerase-like helicase domain-containing protein</fullName>
    </recommendedName>
</protein>
<sequence length="732" mass="84488">MTTTSTPELRSEIDSKVKVISLTKTPRKYTRKNKTNDKAKELVDKMIKEQENEVKNDETKCIISGIVNELVDASLVKETINETSNETINETISEQQIEVKNNLFTNEEFEKMIDDAVSNDPNSKTIRERTLGAIFDKHNYKKCSKGKFITESDKVTGSCLDINRMVDKQLTIMDFDIPHNTDKYNKEAYQTHIIHDLLPKDTPVLITAHGGIHAYVNRYNYPLKGNRLVASKKIPFNGFTVDIFAQIDKHKMSDGKPNGIKENRVMLPDSIIHDDDYEQTQIEYSYPTAPESFWERSNLPSLWDILNAWNVDLRQDDYVKEERVIQADGTSIPMNEELINTIVEGFKGIQIHNYATKSSDEVTLLPLFQSLNALKQYISVDKIEELCDKIHSIANLTAKATQHWSDIKAKVGNDVGYNKPWLLVTYIKNFNRKYYDETLKKCISDHMKQFNEQKRQKQKIELIDKVNKQMIDLKDPFLLMPHLQEKAIKGEYKDESELMQDLMRVMCYTTAKDGSAMYMVKQWDSAIEINTISYMSEQNVRSLLNKVIWKKNRKTYDIFHEFNHLFHKIGIKFYSKNPNEFSIFQGLKYNVLEQIDMSIIEQFLGLVKDTIAADDEVVYEYILNWLAWIVQNIGEKSGVSPVLIGTQGIGKTMFTNAICELFAGYSVPNISSMEQLTGTYNQLIEDKVFAVPNELRNIGDGSNKQSNSDKLKTLITEKYIAIRQKYIPEHMT</sequence>
<evidence type="ECO:0000256" key="1">
    <source>
        <dbReference type="SAM" id="Coils"/>
    </source>
</evidence>
<evidence type="ECO:0000313" key="3">
    <source>
        <dbReference type="EMBL" id="KAA6368878.1"/>
    </source>
</evidence>
<dbReference type="InterPro" id="IPR045455">
    <property type="entry name" value="NrS-1_pol-like_helicase"/>
</dbReference>
<evidence type="ECO:0000259" key="2">
    <source>
        <dbReference type="Pfam" id="PF19263"/>
    </source>
</evidence>
<dbReference type="OrthoDB" id="2381483at2759"/>
<evidence type="ECO:0000313" key="4">
    <source>
        <dbReference type="Proteomes" id="UP000324800"/>
    </source>
</evidence>
<comment type="caution">
    <text evidence="3">The sequence shown here is derived from an EMBL/GenBank/DDBJ whole genome shotgun (WGS) entry which is preliminary data.</text>
</comment>
<organism evidence="3 4">
    <name type="scientific">Streblomastix strix</name>
    <dbReference type="NCBI Taxonomy" id="222440"/>
    <lineage>
        <taxon>Eukaryota</taxon>
        <taxon>Metamonada</taxon>
        <taxon>Preaxostyla</taxon>
        <taxon>Oxymonadida</taxon>
        <taxon>Streblomastigidae</taxon>
        <taxon>Streblomastix</taxon>
    </lineage>
</organism>
<keyword evidence="1" id="KW-0175">Coiled coil</keyword>
<proteinExistence type="predicted"/>
<dbReference type="Proteomes" id="UP000324800">
    <property type="component" value="Unassembled WGS sequence"/>
</dbReference>